<reference evidence="2 3" key="1">
    <citation type="journal article" date="2021" name="Int. J. Syst. Evol. Microbiol.">
        <title>Reticulibacter mediterranei gen. nov., sp. nov., within the new family Reticulibacteraceae fam. nov., and Ktedonospora formicarum gen. nov., sp. nov., Ktedonobacter robiniae sp. nov., Dictyobacter formicarum sp. nov. and Dictyobacter arantiisoli sp. nov., belonging to the class Ktedonobacteria.</title>
        <authorList>
            <person name="Yabe S."/>
            <person name="Zheng Y."/>
            <person name="Wang C.M."/>
            <person name="Sakai Y."/>
            <person name="Abe K."/>
            <person name="Yokota A."/>
            <person name="Donadio S."/>
            <person name="Cavaletti L."/>
            <person name="Monciardini P."/>
        </authorList>
    </citation>
    <scope>NUCLEOTIDE SEQUENCE [LARGE SCALE GENOMIC DNA]</scope>
    <source>
        <strain evidence="2 3">SOSP1-30</strain>
    </source>
</reference>
<name>A0ABQ3UY72_9CHLR</name>
<comment type="caution">
    <text evidence="2">The sequence shown here is derived from an EMBL/GenBank/DDBJ whole genome shotgun (WGS) entry which is preliminary data.</text>
</comment>
<dbReference type="RefSeq" id="WP_201374123.1">
    <property type="nucleotide sequence ID" value="NZ_BNJG01000002.1"/>
</dbReference>
<organism evidence="2 3">
    <name type="scientific">Ktedonobacter robiniae</name>
    <dbReference type="NCBI Taxonomy" id="2778365"/>
    <lineage>
        <taxon>Bacteria</taxon>
        <taxon>Bacillati</taxon>
        <taxon>Chloroflexota</taxon>
        <taxon>Ktedonobacteria</taxon>
        <taxon>Ktedonobacterales</taxon>
        <taxon>Ktedonobacteraceae</taxon>
        <taxon>Ktedonobacter</taxon>
    </lineage>
</organism>
<evidence type="ECO:0000313" key="3">
    <source>
        <dbReference type="Proteomes" id="UP000654345"/>
    </source>
</evidence>
<dbReference type="Proteomes" id="UP000654345">
    <property type="component" value="Unassembled WGS sequence"/>
</dbReference>
<keyword evidence="3" id="KW-1185">Reference proteome</keyword>
<keyword evidence="1" id="KW-1133">Transmembrane helix</keyword>
<feature type="transmembrane region" description="Helical" evidence="1">
    <location>
        <begin position="208"/>
        <end position="233"/>
    </location>
</feature>
<evidence type="ECO:0000256" key="1">
    <source>
        <dbReference type="SAM" id="Phobius"/>
    </source>
</evidence>
<sequence length="323" mass="34682">MRQMVNYWPQVVFSVCVAAYVLITVSLFMQGNEWARMLVFSAPVIVQAANYAGGAIVVAGISPRRIYGYWPWSKLASLSIRQNWRTRAGLMMGWPIPLAVAASGIGLWCANAYRAWVPGAGAAGYETAQNLVQAVLGGVASFAEVWHAHPPHKGANAPTHEGSADGRVGKATLQMKLRKRVIYSVAILSGLLLLSVTVALLARGVARWFALSWILSVGPILIMVGSYSLSAILGSAVPERRTTGKWPWVSMQSPAVTNTWSDKVYKMLLVEVLTSLSGSAVGSLVAKLATSPEDSLAVLSMAQSAIFTAGFLSTQWISSRRSD</sequence>
<feature type="transmembrane region" description="Helical" evidence="1">
    <location>
        <begin position="34"/>
        <end position="61"/>
    </location>
</feature>
<accession>A0ABQ3UY72</accession>
<feature type="transmembrane region" description="Helical" evidence="1">
    <location>
        <begin position="7"/>
        <end position="28"/>
    </location>
</feature>
<feature type="transmembrane region" description="Helical" evidence="1">
    <location>
        <begin position="181"/>
        <end position="202"/>
    </location>
</feature>
<evidence type="ECO:0000313" key="2">
    <source>
        <dbReference type="EMBL" id="GHO57829.1"/>
    </source>
</evidence>
<dbReference type="EMBL" id="BNJG01000002">
    <property type="protein sequence ID" value="GHO57829.1"/>
    <property type="molecule type" value="Genomic_DNA"/>
</dbReference>
<protein>
    <submittedName>
        <fullName evidence="2">Uncharacterized protein</fullName>
    </submittedName>
</protein>
<keyword evidence="1" id="KW-0472">Membrane</keyword>
<proteinExistence type="predicted"/>
<gene>
    <name evidence="2" type="ORF">KSB_63040</name>
</gene>
<keyword evidence="1" id="KW-0812">Transmembrane</keyword>